<evidence type="ECO:0000256" key="3">
    <source>
        <dbReference type="PROSITE-ProRule" id="PRU00514"/>
    </source>
</evidence>
<dbReference type="Pfam" id="PF07736">
    <property type="entry name" value="CM_1"/>
    <property type="match status" value="1"/>
</dbReference>
<dbReference type="SUPFAM" id="SSF55298">
    <property type="entry name" value="YjgF-like"/>
    <property type="match status" value="1"/>
</dbReference>
<dbReference type="CDD" id="cd02185">
    <property type="entry name" value="AroH"/>
    <property type="match status" value="1"/>
</dbReference>
<dbReference type="OrthoDB" id="9802232at2"/>
<name>A0A518ATH9_9BACT</name>
<dbReference type="EMBL" id="CP036278">
    <property type="protein sequence ID" value="QDU58028.1"/>
    <property type="molecule type" value="Genomic_DNA"/>
</dbReference>
<organism evidence="4 5">
    <name type="scientific">Aeoliella mucimassa</name>
    <dbReference type="NCBI Taxonomy" id="2527972"/>
    <lineage>
        <taxon>Bacteria</taxon>
        <taxon>Pseudomonadati</taxon>
        <taxon>Planctomycetota</taxon>
        <taxon>Planctomycetia</taxon>
        <taxon>Pirellulales</taxon>
        <taxon>Lacipirellulaceae</taxon>
        <taxon>Aeoliella</taxon>
    </lineage>
</organism>
<keyword evidence="3 4" id="KW-0413">Isomerase</keyword>
<evidence type="ECO:0000256" key="2">
    <source>
        <dbReference type="PIRSR" id="PIRSR005965-1"/>
    </source>
</evidence>
<dbReference type="PANTHER" id="PTHR21164">
    <property type="entry name" value="CHORISMATE MUTASE"/>
    <property type="match status" value="1"/>
</dbReference>
<dbReference type="GO" id="GO:0009073">
    <property type="term" value="P:aromatic amino acid family biosynthetic process"/>
    <property type="evidence" value="ECO:0007669"/>
    <property type="project" value="UniProtKB-UniRule"/>
</dbReference>
<dbReference type="RefSeq" id="WP_145249537.1">
    <property type="nucleotide sequence ID" value="NZ_CP036278.1"/>
</dbReference>
<feature type="binding site" evidence="2">
    <location>
        <position position="7"/>
    </location>
    <ligand>
        <name>prephenate</name>
        <dbReference type="ChEBI" id="CHEBI:29934"/>
    </ligand>
</feature>
<keyword evidence="2 3" id="KW-0057">Aromatic amino acid biosynthesis</keyword>
<dbReference type="Proteomes" id="UP000315750">
    <property type="component" value="Chromosome"/>
</dbReference>
<dbReference type="KEGG" id="amuc:Pan181_42540"/>
<comment type="catalytic activity">
    <reaction evidence="3">
        <text>chorismate = prephenate</text>
        <dbReference type="Rhea" id="RHEA:13897"/>
        <dbReference type="ChEBI" id="CHEBI:29748"/>
        <dbReference type="ChEBI" id="CHEBI:29934"/>
        <dbReference type="EC" id="5.4.99.5"/>
    </reaction>
</comment>
<protein>
    <recommendedName>
        <fullName evidence="1 3">chorismate mutase</fullName>
        <ecNumber evidence="1 3">5.4.99.5</ecNumber>
    </recommendedName>
</protein>
<dbReference type="NCBIfam" id="TIGR01796">
    <property type="entry name" value="CM_mono_aroH"/>
    <property type="match status" value="1"/>
</dbReference>
<dbReference type="AlphaFoldDB" id="A0A518ATH9"/>
<evidence type="ECO:0000256" key="1">
    <source>
        <dbReference type="NCBIfam" id="TIGR01796"/>
    </source>
</evidence>
<dbReference type="InterPro" id="IPR008243">
    <property type="entry name" value="Chorismate_mutase_AroH"/>
</dbReference>
<dbReference type="GO" id="GO:0046417">
    <property type="term" value="P:chorismate metabolic process"/>
    <property type="evidence" value="ECO:0007669"/>
    <property type="project" value="TreeGrafter"/>
</dbReference>
<keyword evidence="5" id="KW-1185">Reference proteome</keyword>
<dbReference type="GO" id="GO:0008652">
    <property type="term" value="P:amino acid biosynthetic process"/>
    <property type="evidence" value="ECO:0007669"/>
    <property type="project" value="UniProtKB-UniRule"/>
</dbReference>
<dbReference type="EC" id="5.4.99.5" evidence="1 3"/>
<dbReference type="Gene3D" id="3.30.1330.40">
    <property type="entry name" value="RutC-like"/>
    <property type="match status" value="1"/>
</dbReference>
<reference evidence="4 5" key="1">
    <citation type="submission" date="2019-02" db="EMBL/GenBank/DDBJ databases">
        <title>Deep-cultivation of Planctomycetes and their phenomic and genomic characterization uncovers novel biology.</title>
        <authorList>
            <person name="Wiegand S."/>
            <person name="Jogler M."/>
            <person name="Boedeker C."/>
            <person name="Pinto D."/>
            <person name="Vollmers J."/>
            <person name="Rivas-Marin E."/>
            <person name="Kohn T."/>
            <person name="Peeters S.H."/>
            <person name="Heuer A."/>
            <person name="Rast P."/>
            <person name="Oberbeckmann S."/>
            <person name="Bunk B."/>
            <person name="Jeske O."/>
            <person name="Meyerdierks A."/>
            <person name="Storesund J.E."/>
            <person name="Kallscheuer N."/>
            <person name="Luecker S."/>
            <person name="Lage O.M."/>
            <person name="Pohl T."/>
            <person name="Merkel B.J."/>
            <person name="Hornburger P."/>
            <person name="Mueller R.-W."/>
            <person name="Bruemmer F."/>
            <person name="Labrenz M."/>
            <person name="Spormann A.M."/>
            <person name="Op den Camp H."/>
            <person name="Overmann J."/>
            <person name="Amann R."/>
            <person name="Jetten M.S.M."/>
            <person name="Mascher T."/>
            <person name="Medema M.H."/>
            <person name="Devos D.P."/>
            <person name="Kaster A.-K."/>
            <person name="Ovreas L."/>
            <person name="Rohde M."/>
            <person name="Galperin M.Y."/>
            <person name="Jogler C."/>
        </authorList>
    </citation>
    <scope>NUCLEOTIDE SEQUENCE [LARGE SCALE GENOMIC DNA]</scope>
    <source>
        <strain evidence="4 5">Pan181</strain>
    </source>
</reference>
<feature type="binding site" evidence="2">
    <location>
        <position position="89"/>
    </location>
    <ligand>
        <name>prephenate</name>
        <dbReference type="ChEBI" id="CHEBI:29934"/>
    </ligand>
</feature>
<evidence type="ECO:0000313" key="5">
    <source>
        <dbReference type="Proteomes" id="UP000315750"/>
    </source>
</evidence>
<evidence type="ECO:0000313" key="4">
    <source>
        <dbReference type="EMBL" id="QDU58028.1"/>
    </source>
</evidence>
<sequence length="141" mass="16125">MPCRGVRGATTVENNEREEILRATRELLALIIRHNGIKKQDVASAFFSTTIDLDAEFPALAARQLGWCDVPLLCGHEIHVPGSLEKCIRVLLHWNTDKAQDEVHHVYHRQAERLRPDLCDVPPVDLKELEAWIDEQMRANE</sequence>
<feature type="binding site" evidence="2">
    <location>
        <position position="107"/>
    </location>
    <ligand>
        <name>prephenate</name>
        <dbReference type="ChEBI" id="CHEBI:29934"/>
    </ligand>
</feature>
<dbReference type="InterPro" id="IPR035959">
    <property type="entry name" value="RutC-like_sf"/>
</dbReference>
<dbReference type="PANTHER" id="PTHR21164:SF0">
    <property type="entry name" value="CHORISMATE MUTASE AROH"/>
    <property type="match status" value="1"/>
</dbReference>
<gene>
    <name evidence="4" type="primary">aroH</name>
    <name evidence="4" type="ORF">Pan181_42540</name>
</gene>
<accession>A0A518ATH9</accession>
<dbReference type="PIRSF" id="PIRSF005965">
    <property type="entry name" value="Chor_mut_AroH"/>
    <property type="match status" value="1"/>
</dbReference>
<keyword evidence="2 3" id="KW-0028">Amino-acid biosynthesis</keyword>
<dbReference type="GO" id="GO:0004106">
    <property type="term" value="F:chorismate mutase activity"/>
    <property type="evidence" value="ECO:0007669"/>
    <property type="project" value="UniProtKB-UniRule"/>
</dbReference>
<proteinExistence type="predicted"/>
<dbReference type="PROSITE" id="PS51167">
    <property type="entry name" value="CHORISMATE_MUT_1"/>
    <property type="match status" value="1"/>
</dbReference>